<feature type="compositionally biased region" description="Polar residues" evidence="1">
    <location>
        <begin position="133"/>
        <end position="149"/>
    </location>
</feature>
<dbReference type="Proteomes" id="UP001201812">
    <property type="component" value="Unassembled WGS sequence"/>
</dbReference>
<feature type="compositionally biased region" description="Basic and acidic residues" evidence="1">
    <location>
        <begin position="67"/>
        <end position="83"/>
    </location>
</feature>
<dbReference type="AlphaFoldDB" id="A0AAD4MVB7"/>
<reference evidence="2" key="1">
    <citation type="submission" date="2022-01" db="EMBL/GenBank/DDBJ databases">
        <title>Genome Sequence Resource for Two Populations of Ditylenchus destructor, the Migratory Endoparasitic Phytonematode.</title>
        <authorList>
            <person name="Zhang H."/>
            <person name="Lin R."/>
            <person name="Xie B."/>
        </authorList>
    </citation>
    <scope>NUCLEOTIDE SEQUENCE</scope>
    <source>
        <strain evidence="2">BazhouSP</strain>
    </source>
</reference>
<accession>A0AAD4MVB7</accession>
<proteinExistence type="predicted"/>
<keyword evidence="3" id="KW-1185">Reference proteome</keyword>
<evidence type="ECO:0000313" key="2">
    <source>
        <dbReference type="EMBL" id="KAI1705777.1"/>
    </source>
</evidence>
<feature type="compositionally biased region" description="Basic residues" evidence="1">
    <location>
        <begin position="118"/>
        <end position="128"/>
    </location>
</feature>
<comment type="caution">
    <text evidence="2">The sequence shown here is derived from an EMBL/GenBank/DDBJ whole genome shotgun (WGS) entry which is preliminary data.</text>
</comment>
<evidence type="ECO:0000256" key="1">
    <source>
        <dbReference type="SAM" id="MobiDB-lite"/>
    </source>
</evidence>
<dbReference type="EMBL" id="JAKKPZ010000053">
    <property type="protein sequence ID" value="KAI1705777.1"/>
    <property type="molecule type" value="Genomic_DNA"/>
</dbReference>
<organism evidence="2 3">
    <name type="scientific">Ditylenchus destructor</name>
    <dbReference type="NCBI Taxonomy" id="166010"/>
    <lineage>
        <taxon>Eukaryota</taxon>
        <taxon>Metazoa</taxon>
        <taxon>Ecdysozoa</taxon>
        <taxon>Nematoda</taxon>
        <taxon>Chromadorea</taxon>
        <taxon>Rhabditida</taxon>
        <taxon>Tylenchina</taxon>
        <taxon>Tylenchomorpha</taxon>
        <taxon>Sphaerularioidea</taxon>
        <taxon>Anguinidae</taxon>
        <taxon>Anguininae</taxon>
        <taxon>Ditylenchus</taxon>
    </lineage>
</organism>
<sequence length="164" mass="19103">MPLPRFRTIWERVLRPRPKSYESKPRKCKNPGVPASGVTTPKNALLDTPKNPLAHNTLKKRSQRAKVPKERRNGSKENKENKSLFEIWPETWENKPRKCKLPIPRSKTERSKISPSMRRGRRSPKKSNRNIDSKVTSKSSSVENKGIKTETSPIKVSWDLYWFK</sequence>
<protein>
    <submittedName>
        <fullName evidence="2">Uncharacterized protein</fullName>
    </submittedName>
</protein>
<evidence type="ECO:0000313" key="3">
    <source>
        <dbReference type="Proteomes" id="UP001201812"/>
    </source>
</evidence>
<feature type="region of interest" description="Disordered" evidence="1">
    <location>
        <begin position="17"/>
        <end position="149"/>
    </location>
</feature>
<name>A0AAD4MVB7_9BILA</name>
<gene>
    <name evidence="2" type="ORF">DdX_13389</name>
</gene>
<feature type="compositionally biased region" description="Basic residues" evidence="1">
    <location>
        <begin position="57"/>
        <end position="66"/>
    </location>
</feature>